<keyword evidence="5" id="KW-0460">Magnesium</keyword>
<keyword evidence="4 6" id="KW-0378">Hydrolase</keyword>
<sequence>MTDESGEDAKVIAVPHHKVSKEYEHIQDIGDLPALLKAQITQFFERYKELEVGKWVKVDGWADATAAKAEIETSFQRAEKK</sequence>
<proteinExistence type="predicted"/>
<dbReference type="GO" id="GO:0000287">
    <property type="term" value="F:magnesium ion binding"/>
    <property type="evidence" value="ECO:0007669"/>
    <property type="project" value="InterPro"/>
</dbReference>
<name>D0Z0D0_PHODD</name>
<evidence type="ECO:0000313" key="6">
    <source>
        <dbReference type="EMBL" id="EEZ41961.1"/>
    </source>
</evidence>
<comment type="cofactor">
    <cofactor evidence="1">
        <name>Mg(2+)</name>
        <dbReference type="ChEBI" id="CHEBI:18420"/>
    </cofactor>
</comment>
<protein>
    <recommendedName>
        <fullName evidence="2">inorganic diphosphatase</fullName>
        <ecNumber evidence="2">3.6.1.1</ecNumber>
    </recommendedName>
</protein>
<dbReference type="Proteomes" id="UP000003579">
    <property type="component" value="Unassembled WGS sequence"/>
</dbReference>
<accession>D0Z0D0</accession>
<evidence type="ECO:0000256" key="2">
    <source>
        <dbReference type="ARBA" id="ARBA00012146"/>
    </source>
</evidence>
<organism evidence="6 7">
    <name type="scientific">Photobacterium damselae subsp. damselae CIP 102761</name>
    <dbReference type="NCBI Taxonomy" id="675817"/>
    <lineage>
        <taxon>Bacteria</taxon>
        <taxon>Pseudomonadati</taxon>
        <taxon>Pseudomonadota</taxon>
        <taxon>Gammaproteobacteria</taxon>
        <taxon>Vibrionales</taxon>
        <taxon>Vibrionaceae</taxon>
        <taxon>Photobacterium</taxon>
    </lineage>
</organism>
<dbReference type="Pfam" id="PF00719">
    <property type="entry name" value="Pyrophosphatase"/>
    <property type="match status" value="1"/>
</dbReference>
<dbReference type="EMBL" id="ADBS01000001">
    <property type="protein sequence ID" value="EEZ41961.1"/>
    <property type="molecule type" value="Genomic_DNA"/>
</dbReference>
<evidence type="ECO:0000256" key="3">
    <source>
        <dbReference type="ARBA" id="ARBA00022723"/>
    </source>
</evidence>
<gene>
    <name evidence="6" type="ORF">VDA_002993</name>
</gene>
<dbReference type="InterPro" id="IPR036649">
    <property type="entry name" value="Pyrophosphatase_sf"/>
</dbReference>
<dbReference type="AlphaFoldDB" id="D0Z0D0"/>
<dbReference type="eggNOG" id="COG0221">
    <property type="taxonomic scope" value="Bacteria"/>
</dbReference>
<dbReference type="InterPro" id="IPR008162">
    <property type="entry name" value="Pyrophosphatase"/>
</dbReference>
<dbReference type="GO" id="GO:0005737">
    <property type="term" value="C:cytoplasm"/>
    <property type="evidence" value="ECO:0007669"/>
    <property type="project" value="InterPro"/>
</dbReference>
<evidence type="ECO:0000313" key="7">
    <source>
        <dbReference type="Proteomes" id="UP000003579"/>
    </source>
</evidence>
<dbReference type="SUPFAM" id="SSF50324">
    <property type="entry name" value="Inorganic pyrophosphatase"/>
    <property type="match status" value="1"/>
</dbReference>
<reference evidence="6 7" key="1">
    <citation type="submission" date="2009-11" db="EMBL/GenBank/DDBJ databases">
        <authorList>
            <consortium name="Los Alamos National Laboratory (LANL)"/>
            <consortium name="National Microbial Pathogen Data Resource (NMPDR)"/>
            <person name="Munk A.C."/>
            <person name="Tapia R."/>
            <person name="Green L."/>
            <person name="Rogers Y."/>
            <person name="Detter J.C."/>
            <person name="Bruce D."/>
            <person name="Brettin T.S."/>
            <person name="Colwell R."/>
            <person name="Huq A."/>
            <person name="Grim C.J."/>
            <person name="Hasan N.A."/>
            <person name="Vonstein V."/>
            <person name="Bartels D."/>
        </authorList>
    </citation>
    <scope>NUCLEOTIDE SEQUENCE [LARGE SCALE GENOMIC DNA]</scope>
    <source>
        <strain evidence="6 7">CIP 102761</strain>
    </source>
</reference>
<evidence type="ECO:0000256" key="4">
    <source>
        <dbReference type="ARBA" id="ARBA00022801"/>
    </source>
</evidence>
<keyword evidence="3" id="KW-0479">Metal-binding</keyword>
<dbReference type="EC" id="3.6.1.1" evidence="2"/>
<dbReference type="GO" id="GO:0006796">
    <property type="term" value="P:phosphate-containing compound metabolic process"/>
    <property type="evidence" value="ECO:0007669"/>
    <property type="project" value="InterPro"/>
</dbReference>
<evidence type="ECO:0000256" key="1">
    <source>
        <dbReference type="ARBA" id="ARBA00001946"/>
    </source>
</evidence>
<evidence type="ECO:0000256" key="5">
    <source>
        <dbReference type="ARBA" id="ARBA00022842"/>
    </source>
</evidence>
<keyword evidence="7" id="KW-1185">Reference proteome</keyword>
<dbReference type="PANTHER" id="PTHR10286">
    <property type="entry name" value="INORGANIC PYROPHOSPHATASE"/>
    <property type="match status" value="1"/>
</dbReference>
<dbReference type="GO" id="GO:0004427">
    <property type="term" value="F:inorganic diphosphate phosphatase activity"/>
    <property type="evidence" value="ECO:0007669"/>
    <property type="project" value="UniProtKB-EC"/>
</dbReference>
<dbReference type="Gene3D" id="3.90.80.10">
    <property type="entry name" value="Inorganic pyrophosphatase"/>
    <property type="match status" value="1"/>
</dbReference>